<proteinExistence type="predicted"/>
<reference evidence="1 2" key="1">
    <citation type="submission" date="2019-09" db="EMBL/GenBank/DDBJ databases">
        <title>Isolation and complete genome sequencing of Methylocystis species.</title>
        <authorList>
            <person name="Rumah B.L."/>
            <person name="Stead C.E."/>
            <person name="Stevens B.C."/>
            <person name="Minton N.P."/>
            <person name="Grosse-Honebrink A."/>
            <person name="Zhang Y."/>
        </authorList>
    </citation>
    <scope>NUCLEOTIDE SEQUENCE [LARGE SCALE GENOMIC DNA]</scope>
    <source>
        <strain evidence="1 2">BRCS2</strain>
        <plasmid evidence="1 2">unnamed1</plasmid>
    </source>
</reference>
<evidence type="ECO:0000313" key="1">
    <source>
        <dbReference type="EMBL" id="QGM99911.1"/>
    </source>
</evidence>
<geneLocation type="plasmid" evidence="1">
    <name>unnamed1</name>
</geneLocation>
<keyword evidence="2" id="KW-1185">Reference proteome</keyword>
<dbReference type="KEGG" id="mpar:F7D14_20170"/>
<dbReference type="Proteomes" id="UP000422569">
    <property type="component" value="Plasmid unnamed1"/>
</dbReference>
<accession>A0A6B8MB30</accession>
<dbReference type="RefSeq" id="WP_016921284.1">
    <property type="nucleotide sequence ID" value="NZ_CP044332.1"/>
</dbReference>
<keyword evidence="1" id="KW-0614">Plasmid</keyword>
<dbReference type="EMBL" id="CP044332">
    <property type="protein sequence ID" value="QGM99911.1"/>
    <property type="molecule type" value="Genomic_DNA"/>
</dbReference>
<dbReference type="AlphaFoldDB" id="A0A6B8MB30"/>
<name>A0A6B8MB30_9HYPH</name>
<organism evidence="1 2">
    <name type="scientific">Methylocystis parvus</name>
    <dbReference type="NCBI Taxonomy" id="134"/>
    <lineage>
        <taxon>Bacteria</taxon>
        <taxon>Pseudomonadati</taxon>
        <taxon>Pseudomonadota</taxon>
        <taxon>Alphaproteobacteria</taxon>
        <taxon>Hyphomicrobiales</taxon>
        <taxon>Methylocystaceae</taxon>
        <taxon>Methylocystis</taxon>
    </lineage>
</organism>
<evidence type="ECO:0000313" key="2">
    <source>
        <dbReference type="Proteomes" id="UP000422569"/>
    </source>
</evidence>
<sequence length="74" mass="7975">MNHRTKMGIALGIAVSAGLTSFLLALLLLALAGFLIVWGKEPKRTEEFVGGLPFGNYLLKAMAQLDSIISSREN</sequence>
<protein>
    <submittedName>
        <fullName evidence="1">Uncharacterized protein</fullName>
    </submittedName>
</protein>
<gene>
    <name evidence="1" type="ORF">F7D14_20170</name>
</gene>